<protein>
    <submittedName>
        <fullName evidence="1">Uncharacterized protein</fullName>
    </submittedName>
</protein>
<dbReference type="OrthoDB" id="7812215at2759"/>
<dbReference type="PANTHER" id="PTHR20977:SF0">
    <property type="entry name" value="AT13385P-RELATED"/>
    <property type="match status" value="1"/>
</dbReference>
<organism evidence="1 2">
    <name type="scientific">Lucilia cuprina</name>
    <name type="common">Green bottle fly</name>
    <name type="synonym">Australian sheep blowfly</name>
    <dbReference type="NCBI Taxonomy" id="7375"/>
    <lineage>
        <taxon>Eukaryota</taxon>
        <taxon>Metazoa</taxon>
        <taxon>Ecdysozoa</taxon>
        <taxon>Arthropoda</taxon>
        <taxon>Hexapoda</taxon>
        <taxon>Insecta</taxon>
        <taxon>Pterygota</taxon>
        <taxon>Neoptera</taxon>
        <taxon>Endopterygota</taxon>
        <taxon>Diptera</taxon>
        <taxon>Brachycera</taxon>
        <taxon>Muscomorpha</taxon>
        <taxon>Oestroidea</taxon>
        <taxon>Calliphoridae</taxon>
        <taxon>Luciliinae</taxon>
        <taxon>Lucilia</taxon>
    </lineage>
</organism>
<gene>
    <name evidence="1" type="ORF">FF38_03251</name>
</gene>
<dbReference type="EMBL" id="JRES01000314">
    <property type="protein sequence ID" value="KNC32366.1"/>
    <property type="molecule type" value="Genomic_DNA"/>
</dbReference>
<comment type="caution">
    <text evidence="1">The sequence shown here is derived from an EMBL/GenBank/DDBJ whole genome shotgun (WGS) entry which is preliminary data.</text>
</comment>
<evidence type="ECO:0000313" key="1">
    <source>
        <dbReference type="EMBL" id="KNC32366.1"/>
    </source>
</evidence>
<dbReference type="SMART" id="SM00689">
    <property type="entry name" value="DM6"/>
    <property type="match status" value="1"/>
</dbReference>
<dbReference type="AlphaFoldDB" id="A0A0L0CJF5"/>
<dbReference type="Pfam" id="PF07248">
    <property type="entry name" value="DUF1431"/>
    <property type="match status" value="1"/>
</dbReference>
<evidence type="ECO:0000313" key="2">
    <source>
        <dbReference type="Proteomes" id="UP000037069"/>
    </source>
</evidence>
<proteinExistence type="predicted"/>
<accession>A0A0L0CJF5</accession>
<reference evidence="1 2" key="1">
    <citation type="journal article" date="2015" name="Nat. Commun.">
        <title>Lucilia cuprina genome unlocks parasitic fly biology to underpin future interventions.</title>
        <authorList>
            <person name="Anstead C.A."/>
            <person name="Korhonen P.K."/>
            <person name="Young N.D."/>
            <person name="Hall R.S."/>
            <person name="Jex A.R."/>
            <person name="Murali S.C."/>
            <person name="Hughes D.S."/>
            <person name="Lee S.F."/>
            <person name="Perry T."/>
            <person name="Stroehlein A.J."/>
            <person name="Ansell B.R."/>
            <person name="Breugelmans B."/>
            <person name="Hofmann A."/>
            <person name="Qu J."/>
            <person name="Dugan S."/>
            <person name="Lee S.L."/>
            <person name="Chao H."/>
            <person name="Dinh H."/>
            <person name="Han Y."/>
            <person name="Doddapaneni H.V."/>
            <person name="Worley K.C."/>
            <person name="Muzny D.M."/>
            <person name="Ioannidis P."/>
            <person name="Waterhouse R.M."/>
            <person name="Zdobnov E.M."/>
            <person name="James P.J."/>
            <person name="Bagnall N.H."/>
            <person name="Kotze A.C."/>
            <person name="Gibbs R.A."/>
            <person name="Richards S."/>
            <person name="Batterham P."/>
            <person name="Gasser R.B."/>
        </authorList>
    </citation>
    <scope>NUCLEOTIDE SEQUENCE [LARGE SCALE GENOMIC DNA]</scope>
    <source>
        <strain evidence="1 2">LS</strain>
        <tissue evidence="1">Full body</tissue>
    </source>
</reference>
<keyword evidence="2" id="KW-1185">Reference proteome</keyword>
<sequence>MAFLCTPYYKPEVSIFKIMVLTQFLKMPLLLGRWVNRAFTSSVTSTSINCLQQQQLRSKATKMDCKHLEPKCGDRFKQEPCNPRQVDIVLKQPAPEPLPIQKRAIKLKHPAECCGNPCVDAYPRFDLLYYKRSDKLNREYQQTWAECPELIRKPKVICCYDKIKQPKWPKRPRKHRPQTACEQKCSSAHYKCPRMTMEGCRQAHIPPKCRPTKTKSNCKKRKAPFPAYSECSRKLPRPRHPIECRCLLTPSMCEVWVHHFKMQRIKKINLC</sequence>
<dbReference type="Proteomes" id="UP000037069">
    <property type="component" value="Unassembled WGS sequence"/>
</dbReference>
<dbReference type="InterPro" id="IPR006611">
    <property type="entry name" value="DUF1431_DROsp"/>
</dbReference>
<name>A0A0L0CJF5_LUCCU</name>
<dbReference type="PANTHER" id="PTHR20977">
    <property type="entry name" value="AT13385P-RELATED"/>
    <property type="match status" value="1"/>
</dbReference>